<proteinExistence type="predicted"/>
<gene>
    <name evidence="2" type="ORF">QUF54_08160</name>
</gene>
<dbReference type="Proteomes" id="UP001171945">
    <property type="component" value="Unassembled WGS sequence"/>
</dbReference>
<evidence type="ECO:0000313" key="3">
    <source>
        <dbReference type="Proteomes" id="UP001171945"/>
    </source>
</evidence>
<evidence type="ECO:0000259" key="1">
    <source>
        <dbReference type="Pfam" id="PF00656"/>
    </source>
</evidence>
<dbReference type="InterPro" id="IPR029030">
    <property type="entry name" value="Caspase-like_dom_sf"/>
</dbReference>
<dbReference type="EMBL" id="JAUCGM010000568">
    <property type="protein sequence ID" value="MDM8563312.1"/>
    <property type="molecule type" value="Genomic_DNA"/>
</dbReference>
<comment type="caution">
    <text evidence="2">The sequence shown here is derived from an EMBL/GenBank/DDBJ whole genome shotgun (WGS) entry which is preliminary data.</text>
</comment>
<keyword evidence="3" id="KW-1185">Reference proteome</keyword>
<feature type="domain" description="Peptidase C14 caspase" evidence="1">
    <location>
        <begin position="25"/>
        <end position="110"/>
    </location>
</feature>
<protein>
    <submittedName>
        <fullName evidence="2">Caspase family protein</fullName>
    </submittedName>
</protein>
<dbReference type="Pfam" id="PF00656">
    <property type="entry name" value="Peptidase_C14"/>
    <property type="match status" value="1"/>
</dbReference>
<organism evidence="2 3">
    <name type="scientific">Candidatus Marithioploca araucensis</name>
    <dbReference type="NCBI Taxonomy" id="70273"/>
    <lineage>
        <taxon>Bacteria</taxon>
        <taxon>Pseudomonadati</taxon>
        <taxon>Pseudomonadota</taxon>
        <taxon>Gammaproteobacteria</taxon>
        <taxon>Thiotrichales</taxon>
        <taxon>Thiotrichaceae</taxon>
        <taxon>Candidatus Marithioploca</taxon>
    </lineage>
</organism>
<dbReference type="Gene3D" id="3.40.50.1460">
    <property type="match status" value="1"/>
</dbReference>
<accession>A0ABT7VUS6</accession>
<name>A0ABT7VUS6_9GAMM</name>
<dbReference type="InterPro" id="IPR011600">
    <property type="entry name" value="Pept_C14_caspase"/>
</dbReference>
<sequence length="135" mass="15099">MLTQQQGKRYKTVKSHLLADGEKTPPTAANIKNALKLFKQAGKNDTVVLFLSGHGDNAGREYYFLPKNAKEKGSNWHPDTVVKWRELQNLLENTLGKRILLVDTCYAGGAFNPRLIKDTSDNNIIVISATDKWSV</sequence>
<feature type="non-terminal residue" evidence="2">
    <location>
        <position position="135"/>
    </location>
</feature>
<dbReference type="SUPFAM" id="SSF52129">
    <property type="entry name" value="Caspase-like"/>
    <property type="match status" value="1"/>
</dbReference>
<reference evidence="2" key="1">
    <citation type="submission" date="2023-06" db="EMBL/GenBank/DDBJ databases">
        <title>Uncultivated large filamentous bacteria from sulfidic sediments reveal new species and different genomic features in energy metabolism and defense.</title>
        <authorList>
            <person name="Fonseca A."/>
        </authorList>
    </citation>
    <scope>NUCLEOTIDE SEQUENCE</scope>
    <source>
        <strain evidence="2">HSG4</strain>
    </source>
</reference>
<evidence type="ECO:0000313" key="2">
    <source>
        <dbReference type="EMBL" id="MDM8563312.1"/>
    </source>
</evidence>